<comment type="caution">
    <text evidence="1">The sequence shown here is derived from an EMBL/GenBank/DDBJ whole genome shotgun (WGS) entry which is preliminary data.</text>
</comment>
<sequence length="226" mass="25533">MSTTKTQFTGYKHRILQGVMTKAYNTAASCRHRINETSISLVRKLSAGRIRHQWAMENLEAGKATVLDRILNTRNCADHLLRVDMRQYSEESRMLQAGANRLAQGPLRSVSEGLNEEIMGFQEWEEDTLKLLDNLAKEAEGLRGYLVELAGQAQDLGIEIIWWGDPRDDEAKVERLERVVGLDGGDPAYSCFNNLFPSSYSKAQPHHFEPKLMYGQVPELPNPQAS</sequence>
<accession>A0A317SBX7</accession>
<gene>
    <name evidence="1" type="ORF">C7212DRAFT_366984</name>
</gene>
<reference evidence="1 2" key="1">
    <citation type="submission" date="2018-03" db="EMBL/GenBank/DDBJ databases">
        <title>Genomes of Pezizomycetes fungi and the evolution of truffles.</title>
        <authorList>
            <person name="Murat C."/>
            <person name="Payen T."/>
            <person name="Noel B."/>
            <person name="Kuo A."/>
            <person name="Martin F.M."/>
        </authorList>
    </citation>
    <scope>NUCLEOTIDE SEQUENCE [LARGE SCALE GENOMIC DNA]</scope>
    <source>
        <strain evidence="1">091103-1</strain>
    </source>
</reference>
<protein>
    <submittedName>
        <fullName evidence="1">Uncharacterized protein</fullName>
    </submittedName>
</protein>
<dbReference type="AlphaFoldDB" id="A0A317SBX7"/>
<keyword evidence="2" id="KW-1185">Reference proteome</keyword>
<proteinExistence type="predicted"/>
<name>A0A317SBX7_9PEZI</name>
<evidence type="ECO:0000313" key="2">
    <source>
        <dbReference type="Proteomes" id="UP000246991"/>
    </source>
</evidence>
<dbReference type="EMBL" id="PYWC01000133">
    <property type="protein sequence ID" value="PWW71844.1"/>
    <property type="molecule type" value="Genomic_DNA"/>
</dbReference>
<dbReference type="OrthoDB" id="5396890at2759"/>
<dbReference type="Proteomes" id="UP000246991">
    <property type="component" value="Unassembled WGS sequence"/>
</dbReference>
<evidence type="ECO:0000313" key="1">
    <source>
        <dbReference type="EMBL" id="PWW71844.1"/>
    </source>
</evidence>
<organism evidence="1 2">
    <name type="scientific">Tuber magnatum</name>
    <name type="common">white Piedmont truffle</name>
    <dbReference type="NCBI Taxonomy" id="42249"/>
    <lineage>
        <taxon>Eukaryota</taxon>
        <taxon>Fungi</taxon>
        <taxon>Dikarya</taxon>
        <taxon>Ascomycota</taxon>
        <taxon>Pezizomycotina</taxon>
        <taxon>Pezizomycetes</taxon>
        <taxon>Pezizales</taxon>
        <taxon>Tuberaceae</taxon>
        <taxon>Tuber</taxon>
    </lineage>
</organism>